<evidence type="ECO:0000313" key="2">
    <source>
        <dbReference type="Proteomes" id="UP000649617"/>
    </source>
</evidence>
<gene>
    <name evidence="1" type="ORF">SPIL2461_LOCUS19498</name>
</gene>
<keyword evidence="2" id="KW-1185">Reference proteome</keyword>
<dbReference type="Proteomes" id="UP000649617">
    <property type="component" value="Unassembled WGS sequence"/>
</dbReference>
<comment type="caution">
    <text evidence="1">The sequence shown here is derived from an EMBL/GenBank/DDBJ whole genome shotgun (WGS) entry which is preliminary data.</text>
</comment>
<sequence length="76" mass="8243">AMDLSSSVSDFQDKAWKLWEALKPRLSELQEQAKEACAPHVEWAKSAVIEASNAAVEAGTEALAVMAEVERHHPAA</sequence>
<feature type="non-terminal residue" evidence="1">
    <location>
        <position position="76"/>
    </location>
</feature>
<dbReference type="EMBL" id="CAJNIZ010044608">
    <property type="protein sequence ID" value="CAE7695284.1"/>
    <property type="molecule type" value="Genomic_DNA"/>
</dbReference>
<evidence type="ECO:0000313" key="1">
    <source>
        <dbReference type="EMBL" id="CAE7695284.1"/>
    </source>
</evidence>
<dbReference type="AlphaFoldDB" id="A0A812WSW7"/>
<accession>A0A812WSW7</accession>
<reference evidence="1" key="1">
    <citation type="submission" date="2021-02" db="EMBL/GenBank/DDBJ databases">
        <authorList>
            <person name="Dougan E. K."/>
            <person name="Rhodes N."/>
            <person name="Thang M."/>
            <person name="Chan C."/>
        </authorList>
    </citation>
    <scope>NUCLEOTIDE SEQUENCE</scope>
</reference>
<feature type="non-terminal residue" evidence="1">
    <location>
        <position position="1"/>
    </location>
</feature>
<proteinExistence type="predicted"/>
<organism evidence="1 2">
    <name type="scientific">Symbiodinium pilosum</name>
    <name type="common">Dinoflagellate</name>
    <dbReference type="NCBI Taxonomy" id="2952"/>
    <lineage>
        <taxon>Eukaryota</taxon>
        <taxon>Sar</taxon>
        <taxon>Alveolata</taxon>
        <taxon>Dinophyceae</taxon>
        <taxon>Suessiales</taxon>
        <taxon>Symbiodiniaceae</taxon>
        <taxon>Symbiodinium</taxon>
    </lineage>
</organism>
<protein>
    <submittedName>
        <fullName evidence="1">Uncharacterized protein</fullName>
    </submittedName>
</protein>
<name>A0A812WSW7_SYMPI</name>